<reference evidence="2" key="1">
    <citation type="submission" date="2016-11" db="UniProtKB">
        <authorList>
            <consortium name="WormBaseParasite"/>
        </authorList>
    </citation>
    <scope>IDENTIFICATION</scope>
</reference>
<evidence type="ECO:0000313" key="2">
    <source>
        <dbReference type="WBParaSite" id="L893_g13165.t1"/>
    </source>
</evidence>
<organism evidence="1 2">
    <name type="scientific">Steinernema glaseri</name>
    <dbReference type="NCBI Taxonomy" id="37863"/>
    <lineage>
        <taxon>Eukaryota</taxon>
        <taxon>Metazoa</taxon>
        <taxon>Ecdysozoa</taxon>
        <taxon>Nematoda</taxon>
        <taxon>Chromadorea</taxon>
        <taxon>Rhabditida</taxon>
        <taxon>Tylenchina</taxon>
        <taxon>Panagrolaimomorpha</taxon>
        <taxon>Strongyloidoidea</taxon>
        <taxon>Steinernematidae</taxon>
        <taxon>Steinernema</taxon>
    </lineage>
</organism>
<proteinExistence type="predicted"/>
<name>A0A1I7Y692_9BILA</name>
<keyword evidence="1" id="KW-1185">Reference proteome</keyword>
<sequence>MIVLPFATVSLEWKLQSGPKGALLLRICTAEIRVALEAAVPGVPFFAPEWVDLSKRLAALLAGLILRRIASIIVSSSLRNASIEWRFPLYAMVDDISPVKSLDVKQYMLSVLI</sequence>
<evidence type="ECO:0000313" key="1">
    <source>
        <dbReference type="Proteomes" id="UP000095287"/>
    </source>
</evidence>
<accession>A0A1I7Y692</accession>
<dbReference type="Proteomes" id="UP000095287">
    <property type="component" value="Unplaced"/>
</dbReference>
<dbReference type="WBParaSite" id="L893_g13165.t1">
    <property type="protein sequence ID" value="L893_g13165.t1"/>
    <property type="gene ID" value="L893_g13165"/>
</dbReference>
<dbReference type="AlphaFoldDB" id="A0A1I7Y692"/>
<protein>
    <submittedName>
        <fullName evidence="2">WS_DGAT_C domain-containing protein</fullName>
    </submittedName>
</protein>